<dbReference type="InterPro" id="IPR000774">
    <property type="entry name" value="PPIase_FKBP_N"/>
</dbReference>
<evidence type="ECO:0000259" key="7">
    <source>
        <dbReference type="PROSITE" id="PS50059"/>
    </source>
</evidence>
<dbReference type="PROSITE" id="PS50059">
    <property type="entry name" value="FKBP_PPIASE"/>
    <property type="match status" value="1"/>
</dbReference>
<dbReference type="SUPFAM" id="SSF54534">
    <property type="entry name" value="FKBP-like"/>
    <property type="match status" value="1"/>
</dbReference>
<dbReference type="Pfam" id="PF01346">
    <property type="entry name" value="FKBP_N"/>
    <property type="match status" value="1"/>
</dbReference>
<evidence type="ECO:0000313" key="8">
    <source>
        <dbReference type="EMBL" id="ADN77176.1"/>
    </source>
</evidence>
<evidence type="ECO:0000256" key="4">
    <source>
        <dbReference type="ARBA" id="ARBA00023235"/>
    </source>
</evidence>
<organism evidence="8 9">
    <name type="scientific">Ferrimonas balearica (strain DSM 9799 / CCM 4581 / KCTC 23876 / PAT)</name>
    <dbReference type="NCBI Taxonomy" id="550540"/>
    <lineage>
        <taxon>Bacteria</taxon>
        <taxon>Pseudomonadati</taxon>
        <taxon>Pseudomonadota</taxon>
        <taxon>Gammaproteobacteria</taxon>
        <taxon>Alteromonadales</taxon>
        <taxon>Ferrimonadaceae</taxon>
        <taxon>Ferrimonas</taxon>
    </lineage>
</organism>
<evidence type="ECO:0000313" key="9">
    <source>
        <dbReference type="Proteomes" id="UP000006683"/>
    </source>
</evidence>
<feature type="domain" description="PPIase FKBP-type" evidence="7">
    <location>
        <begin position="164"/>
        <end position="250"/>
    </location>
</feature>
<accession>E1STE2</accession>
<dbReference type="InterPro" id="IPR001179">
    <property type="entry name" value="PPIase_FKBP_dom"/>
</dbReference>
<dbReference type="KEGG" id="fbl:Fbal_2974"/>
<dbReference type="Gene3D" id="3.10.50.40">
    <property type="match status" value="1"/>
</dbReference>
<protein>
    <recommendedName>
        <fullName evidence="6">Peptidyl-prolyl cis-trans isomerase</fullName>
        <ecNumber evidence="6">5.2.1.8</ecNumber>
    </recommendedName>
</protein>
<reference evidence="8 9" key="1">
    <citation type="journal article" date="2010" name="Stand. Genomic Sci.">
        <title>Complete genome sequence of Ferrimonas balearica type strain (PAT).</title>
        <authorList>
            <person name="Nolan M."/>
            <person name="Sikorski J."/>
            <person name="Davenport K."/>
            <person name="Lucas S."/>
            <person name="Glavina Del Rio T."/>
            <person name="Tice H."/>
            <person name="Cheng J."/>
            <person name="Goodwin L."/>
            <person name="Pitluck S."/>
            <person name="Liolios K."/>
            <person name="Ivanova N."/>
            <person name="Mavromatis K."/>
            <person name="Ovchinnikova G."/>
            <person name="Pati A."/>
            <person name="Chen A."/>
            <person name="Palaniappan K."/>
            <person name="Land M."/>
            <person name="Hauser L."/>
            <person name="Chang Y."/>
            <person name="Jeffries C."/>
            <person name="Tapia R."/>
            <person name="Brettin T."/>
            <person name="Detter J."/>
            <person name="Han C."/>
            <person name="Yasawong M."/>
            <person name="Rohde M."/>
            <person name="Tindall B."/>
            <person name="Goker M."/>
            <person name="Woyke T."/>
            <person name="Bristow J."/>
            <person name="Eisen J."/>
            <person name="Markowitz V."/>
            <person name="Hugenholtz P."/>
            <person name="Kyrpides N."/>
            <person name="Klenk H."/>
            <person name="Lapidus A."/>
        </authorList>
    </citation>
    <scope>NUCLEOTIDE SEQUENCE [LARGE SCALE GENOMIC DNA]</scope>
    <source>
        <strain evidence="9">DSM 9799 / CCM 4581 / KCTC 23876 / PAT</strain>
    </source>
</reference>
<keyword evidence="4 5" id="KW-0413">Isomerase</keyword>
<dbReference type="GO" id="GO:0006457">
    <property type="term" value="P:protein folding"/>
    <property type="evidence" value="ECO:0007669"/>
    <property type="project" value="InterPro"/>
</dbReference>
<evidence type="ECO:0000256" key="2">
    <source>
        <dbReference type="ARBA" id="ARBA00006577"/>
    </source>
</evidence>
<dbReference type="eggNOG" id="COG0545">
    <property type="taxonomic scope" value="Bacteria"/>
</dbReference>
<dbReference type="GeneID" id="67183200"/>
<dbReference type="Proteomes" id="UP000006683">
    <property type="component" value="Chromosome"/>
</dbReference>
<comment type="catalytic activity">
    <reaction evidence="1 5 6">
        <text>[protein]-peptidylproline (omega=180) = [protein]-peptidylproline (omega=0)</text>
        <dbReference type="Rhea" id="RHEA:16237"/>
        <dbReference type="Rhea" id="RHEA-COMP:10747"/>
        <dbReference type="Rhea" id="RHEA-COMP:10748"/>
        <dbReference type="ChEBI" id="CHEBI:83833"/>
        <dbReference type="ChEBI" id="CHEBI:83834"/>
        <dbReference type="EC" id="5.2.1.8"/>
    </reaction>
</comment>
<dbReference type="InterPro" id="IPR046357">
    <property type="entry name" value="PPIase_dom_sf"/>
</dbReference>
<dbReference type="InterPro" id="IPR036944">
    <property type="entry name" value="PPIase_FKBP_N_sf"/>
</dbReference>
<dbReference type="PANTHER" id="PTHR43811">
    <property type="entry name" value="FKBP-TYPE PEPTIDYL-PROLYL CIS-TRANS ISOMERASE FKPA"/>
    <property type="match status" value="1"/>
</dbReference>
<evidence type="ECO:0000256" key="3">
    <source>
        <dbReference type="ARBA" id="ARBA00023110"/>
    </source>
</evidence>
<dbReference type="PANTHER" id="PTHR43811:SF19">
    <property type="entry name" value="39 KDA FK506-BINDING NUCLEAR PROTEIN"/>
    <property type="match status" value="1"/>
</dbReference>
<dbReference type="Gene3D" id="1.10.287.460">
    <property type="entry name" value="Peptidyl-prolyl cis-trans isomerase, FKBP-type, N-terminal domain"/>
    <property type="match status" value="1"/>
</dbReference>
<dbReference type="PROSITE" id="PS51257">
    <property type="entry name" value="PROKAR_LIPOPROTEIN"/>
    <property type="match status" value="1"/>
</dbReference>
<dbReference type="STRING" id="550540.Fbal_2974"/>
<dbReference type="EC" id="5.2.1.8" evidence="6"/>
<dbReference type="AlphaFoldDB" id="E1STE2"/>
<evidence type="ECO:0000256" key="6">
    <source>
        <dbReference type="RuleBase" id="RU003915"/>
    </source>
</evidence>
<keyword evidence="3 5" id="KW-0697">Rotamase</keyword>
<dbReference type="Pfam" id="PF00254">
    <property type="entry name" value="FKBP_C"/>
    <property type="match status" value="1"/>
</dbReference>
<dbReference type="NCBIfam" id="NF008150">
    <property type="entry name" value="PRK10902.1"/>
    <property type="match status" value="1"/>
</dbReference>
<dbReference type="GO" id="GO:0003755">
    <property type="term" value="F:peptidyl-prolyl cis-trans isomerase activity"/>
    <property type="evidence" value="ECO:0007669"/>
    <property type="project" value="UniProtKB-UniRule"/>
</dbReference>
<keyword evidence="9" id="KW-1185">Reference proteome</keyword>
<dbReference type="HOGENOM" id="CLU_013615_0_2_6"/>
<dbReference type="EMBL" id="CP002209">
    <property type="protein sequence ID" value="ADN77176.1"/>
    <property type="molecule type" value="Genomic_DNA"/>
</dbReference>
<name>E1STE2_FERBD</name>
<evidence type="ECO:0000256" key="1">
    <source>
        <dbReference type="ARBA" id="ARBA00000971"/>
    </source>
</evidence>
<comment type="similarity">
    <text evidence="2 6">Belongs to the FKBP-type PPIase family.</text>
</comment>
<evidence type="ECO:0000256" key="5">
    <source>
        <dbReference type="PROSITE-ProRule" id="PRU00277"/>
    </source>
</evidence>
<dbReference type="FunFam" id="3.10.50.40:FF:000006">
    <property type="entry name" value="Peptidyl-prolyl cis-trans isomerase"/>
    <property type="match status" value="1"/>
</dbReference>
<proteinExistence type="inferred from homology"/>
<dbReference type="OrthoDB" id="9814548at2"/>
<dbReference type="RefSeq" id="WP_013346482.1">
    <property type="nucleotide sequence ID" value="NC_014541.1"/>
</dbReference>
<gene>
    <name evidence="8" type="ordered locus">Fbal_2974</name>
</gene>
<sequence>MNKLFKVGLIGAAIALAGCQDDAAKNQTPNAAEAAAPQVTLTTEEQKVAYAIGVSMAQYIGGSLDQQQELGVNLDRKLVLAGVTDGLDNNSQLTDEQMQEVLMAFEQKVTELANAKREAEMAKVKEEGAAWLAEMAKQEGVVTTDSGLMYKVITEGDGAKPTAEDTVTVHYRGTLPTGEEFDSSYARNETISFPLNGVIKGWTEGLQLMPVGSKYELYIPSELAYGERGAGQMIAPNTPLKFEVELFAINGEPALEESADK</sequence>